<feature type="binding site" evidence="6">
    <location>
        <position position="342"/>
    </location>
    <ligand>
        <name>S-adenosyl-L-methionine</name>
        <dbReference type="ChEBI" id="CHEBI:59789"/>
    </ligand>
</feature>
<organism evidence="8 9">
    <name type="scientific">Corticibacter populi</name>
    <dbReference type="NCBI Taxonomy" id="1550736"/>
    <lineage>
        <taxon>Bacteria</taxon>
        <taxon>Pseudomonadati</taxon>
        <taxon>Pseudomonadota</taxon>
        <taxon>Betaproteobacteria</taxon>
        <taxon>Burkholderiales</taxon>
        <taxon>Comamonadaceae</taxon>
        <taxon>Corticibacter</taxon>
    </lineage>
</organism>
<evidence type="ECO:0000256" key="4">
    <source>
        <dbReference type="ARBA" id="ARBA00022691"/>
    </source>
</evidence>
<dbReference type="OrthoDB" id="9810297at2"/>
<keyword evidence="4 6" id="KW-0949">S-adenosyl-L-methionine</keyword>
<dbReference type="InterPro" id="IPR054728">
    <property type="entry name" value="RsmB-like_ferredoxin"/>
</dbReference>
<name>A0A3M6QYM3_9BURK</name>
<dbReference type="PANTHER" id="PTHR22807:SF53">
    <property type="entry name" value="RIBOSOMAL RNA SMALL SUBUNIT METHYLTRANSFERASE B-RELATED"/>
    <property type="match status" value="1"/>
</dbReference>
<dbReference type="RefSeq" id="WP_122226250.1">
    <property type="nucleotide sequence ID" value="NZ_RDQO01000001.1"/>
</dbReference>
<sequence length="461" mass="50254">MTGSRTTSGTATATAAVRRTGEARYLIAVLAQALEPVLRFDAPADATLAQFMREHRQLGGRDRQLLGDAVYALLRAWRLALHWLAQGEQPMPREARMRRLALLGLALQAGGAAPVPLPGASALQIVQRARALSTDGGDTDWLDACTAQMSDGLPEACQHNLPDWLADTLAGQWGRDTFWTLIAALRQPAPLDVRVNILRAKRSAVQQQLAAIGLSCQSTPYSPWGLRFDDKPSLQRSAPFQDGLIEVQDEGSQLLALLSDARRNETVVDFCAGAGGKTLALGAMMRNTGRLYAFDNSAHRLAGLQPRLQRSGLLNVHTMALQGERDERLQRLAGKVDRVLVDAPCSGLGTLRRHPDLAWRTGPNDVASLQAAQLAILQQACRLLKPGGQLIYATCSLLDAENSVVRAQFASEQPDLEPLDWQPLLKKHRLEAFAVADNALQLLPHRSNTDGFYACAWRKQA</sequence>
<dbReference type="PANTHER" id="PTHR22807">
    <property type="entry name" value="NOP2 YEAST -RELATED NOL1/NOP2/FMU SUN DOMAIN-CONTAINING"/>
    <property type="match status" value="1"/>
</dbReference>
<keyword evidence="5 6" id="KW-0694">RNA-binding</keyword>
<dbReference type="EMBL" id="RDQO01000001">
    <property type="protein sequence ID" value="RMX08126.1"/>
    <property type="molecule type" value="Genomic_DNA"/>
</dbReference>
<dbReference type="GO" id="GO:0008173">
    <property type="term" value="F:RNA methyltransferase activity"/>
    <property type="evidence" value="ECO:0007669"/>
    <property type="project" value="InterPro"/>
</dbReference>
<feature type="active site" description="Nucleophile" evidence="6">
    <location>
        <position position="395"/>
    </location>
</feature>
<dbReference type="Proteomes" id="UP000278006">
    <property type="component" value="Unassembled WGS sequence"/>
</dbReference>
<dbReference type="Pfam" id="PF22458">
    <property type="entry name" value="RsmF-B_ferredox"/>
    <property type="match status" value="1"/>
</dbReference>
<dbReference type="PROSITE" id="PS51686">
    <property type="entry name" value="SAM_MT_RSMB_NOP"/>
    <property type="match status" value="1"/>
</dbReference>
<evidence type="ECO:0000256" key="1">
    <source>
        <dbReference type="ARBA" id="ARBA00007494"/>
    </source>
</evidence>
<feature type="binding site" evidence="6">
    <location>
        <position position="295"/>
    </location>
    <ligand>
        <name>S-adenosyl-L-methionine</name>
        <dbReference type="ChEBI" id="CHEBI:59789"/>
    </ligand>
</feature>
<dbReference type="PROSITE" id="PS01153">
    <property type="entry name" value="NOL1_NOP2_SUN"/>
    <property type="match status" value="1"/>
</dbReference>
<comment type="similarity">
    <text evidence="1 6">Belongs to the class I-like SAM-binding methyltransferase superfamily. RsmB/NOP family.</text>
</comment>
<keyword evidence="2 6" id="KW-0489">Methyltransferase</keyword>
<evidence type="ECO:0000313" key="9">
    <source>
        <dbReference type="Proteomes" id="UP000278006"/>
    </source>
</evidence>
<dbReference type="GO" id="GO:0003723">
    <property type="term" value="F:RNA binding"/>
    <property type="evidence" value="ECO:0007669"/>
    <property type="project" value="UniProtKB-UniRule"/>
</dbReference>
<evidence type="ECO:0000256" key="2">
    <source>
        <dbReference type="ARBA" id="ARBA00022603"/>
    </source>
</evidence>
<reference evidence="8 9" key="1">
    <citation type="submission" date="2018-10" db="EMBL/GenBank/DDBJ databases">
        <title>Draft genome of Cortibacter populi DSM10536.</title>
        <authorList>
            <person name="Bernier A.-M."/>
            <person name="Bernard K."/>
        </authorList>
    </citation>
    <scope>NUCLEOTIDE SEQUENCE [LARGE SCALE GENOMIC DNA]</scope>
    <source>
        <strain evidence="8 9">DSM 105136</strain>
    </source>
</reference>
<dbReference type="CDD" id="cd02440">
    <property type="entry name" value="AdoMet_MTases"/>
    <property type="match status" value="1"/>
</dbReference>
<keyword evidence="3 6" id="KW-0808">Transferase</keyword>
<dbReference type="InterPro" id="IPR018314">
    <property type="entry name" value="RsmB/NOL1/NOP2-like_CS"/>
</dbReference>
<dbReference type="PRINTS" id="PR02008">
    <property type="entry name" value="RCMTFAMILY"/>
</dbReference>
<evidence type="ECO:0000256" key="6">
    <source>
        <dbReference type="PROSITE-ProRule" id="PRU01023"/>
    </source>
</evidence>
<dbReference type="GO" id="GO:0001510">
    <property type="term" value="P:RNA methylation"/>
    <property type="evidence" value="ECO:0007669"/>
    <property type="project" value="InterPro"/>
</dbReference>
<dbReference type="InterPro" id="IPR049560">
    <property type="entry name" value="MeTrfase_RsmB-F_NOP2_cat"/>
</dbReference>
<dbReference type="InterPro" id="IPR023267">
    <property type="entry name" value="RCMT"/>
</dbReference>
<accession>A0A3M6QYM3</accession>
<keyword evidence="9" id="KW-1185">Reference proteome</keyword>
<comment type="caution">
    <text evidence="6">Lacks conserved residue(s) required for the propagation of feature annotation.</text>
</comment>
<dbReference type="Pfam" id="PF01189">
    <property type="entry name" value="Methyltr_RsmB-F"/>
    <property type="match status" value="1"/>
</dbReference>
<dbReference type="SUPFAM" id="SSF53335">
    <property type="entry name" value="S-adenosyl-L-methionine-dependent methyltransferases"/>
    <property type="match status" value="1"/>
</dbReference>
<proteinExistence type="inferred from homology"/>
<dbReference type="InterPro" id="IPR001678">
    <property type="entry name" value="MeTrfase_RsmB-F_NOP2_dom"/>
</dbReference>
<feature type="domain" description="SAM-dependent MTase RsmB/NOP-type" evidence="7">
    <location>
        <begin position="181"/>
        <end position="460"/>
    </location>
</feature>
<dbReference type="InterPro" id="IPR029063">
    <property type="entry name" value="SAM-dependent_MTases_sf"/>
</dbReference>
<evidence type="ECO:0000259" key="7">
    <source>
        <dbReference type="PROSITE" id="PS51686"/>
    </source>
</evidence>
<comment type="caution">
    <text evidence="8">The sequence shown here is derived from an EMBL/GenBank/DDBJ whole genome shotgun (WGS) entry which is preliminary data.</text>
</comment>
<evidence type="ECO:0000313" key="8">
    <source>
        <dbReference type="EMBL" id="RMX08126.1"/>
    </source>
</evidence>
<gene>
    <name evidence="8" type="ORF">D8I35_03095</name>
</gene>
<evidence type="ECO:0000256" key="5">
    <source>
        <dbReference type="ARBA" id="ARBA00022884"/>
    </source>
</evidence>
<protein>
    <submittedName>
        <fullName evidence="8">RsmB/NOP family class I SAM-dependent RNA methyltransferase</fullName>
    </submittedName>
</protein>
<evidence type="ECO:0000256" key="3">
    <source>
        <dbReference type="ARBA" id="ARBA00022679"/>
    </source>
</evidence>
<dbReference type="AlphaFoldDB" id="A0A3M6QYM3"/>
<dbReference type="Gene3D" id="3.40.50.150">
    <property type="entry name" value="Vaccinia Virus protein VP39"/>
    <property type="match status" value="1"/>
</dbReference>